<dbReference type="RefSeq" id="WP_021725101.1">
    <property type="nucleotide sequence ID" value="NZ_AWEZ01000008.1"/>
</dbReference>
<reference evidence="12 13" key="1">
    <citation type="submission" date="2013-08" db="EMBL/GenBank/DDBJ databases">
        <authorList>
            <person name="Durkin A.S."/>
            <person name="Haft D.R."/>
            <person name="McCorrison J."/>
            <person name="Torralba M."/>
            <person name="Gillis M."/>
            <person name="Haft D.H."/>
            <person name="Methe B."/>
            <person name="Sutton G."/>
            <person name="Nelson K.E."/>
        </authorList>
    </citation>
    <scope>NUCLEOTIDE SEQUENCE [LARGE SCALE GENOMIC DNA]</scope>
    <source>
        <strain evidence="12 13">F0195</strain>
    </source>
</reference>
<evidence type="ECO:0000256" key="9">
    <source>
        <dbReference type="ARBA" id="ARBA00038388"/>
    </source>
</evidence>
<proteinExistence type="inferred from homology"/>
<dbReference type="GO" id="GO:0005886">
    <property type="term" value="C:plasma membrane"/>
    <property type="evidence" value="ECO:0007669"/>
    <property type="project" value="UniProtKB-SubCell"/>
</dbReference>
<keyword evidence="5" id="KW-0547">Nucleotide-binding</keyword>
<keyword evidence="8 10" id="KW-0472">Membrane</keyword>
<feature type="transmembrane region" description="Helical" evidence="10">
    <location>
        <begin position="1056"/>
        <end position="1084"/>
    </location>
</feature>
<evidence type="ECO:0000256" key="6">
    <source>
        <dbReference type="ARBA" id="ARBA00022840"/>
    </source>
</evidence>
<feature type="transmembrane region" description="Helical" evidence="10">
    <location>
        <begin position="968"/>
        <end position="997"/>
    </location>
</feature>
<feature type="transmembrane region" description="Helical" evidence="10">
    <location>
        <begin position="1029"/>
        <end position="1050"/>
    </location>
</feature>
<sequence>MLQLKHIRKSYKTDSFTQVALDDVSVTLRDNEFVAVLGPSGSGKTTLLNILGGLDRADSGSIVVSGVSTKDYRAKDWDTYRNHRVGFVFQSYNLIPHQSILSNVELTLTLSGVDRRERRLRARKALEQVGLAAHIHKRPAQLSGGQMQRVAIARALVNDPDIVLADEPTGALDTDTGVQVMDILKEVAKDRLVVMVTHNPELAQEYATRIIRVRDGRLDGDTHPPSLRERVVARREKPPASEGSRRASMGPLTALALSFNNLMIKKGRTALTAVAGSIGIIGIAAILALSNGVNNYIAKTEGDALSSYPVTINKSGFNVASLLDSTSTTADVTAADDGSIPQQRVAADMFAQVKSNDLRSFRQYLEDNGGSISPYVTAIQYGYGVTPQVYGSDTTNGVTRLNPSSVGQRMGAAAGSALTGGTTTSGFHELVGNQSLLDNQMNIVEGRWPQASDECVLILDEHGAISDYTLYSIGFYDPAALDQMVQRVINGEEVQAPDDARPFTYDDALNMTFTVIPPSDLYTKNESQGTWTDMSDNDDYLREKLANGIQLKVVGVVKAKDSTSASSSSGREGIGYTPALTQELIGRSAASQIVQEQLTNPDVDVFTGKTFEELQSEQGSSFDMSNIFSIDEDKLRQAFSFDANALTDAAGSVDLSGISMDSSGFDPSKINLDPNVVSSLFSSETMAQIMAGAPKFDLEDSGIPDVSKLTDDQRAAIMRDSSALASGFIAWMEQNHPDEVTSTDADLYERRYQEYIATDGGKAQLQALQDELEQDLGVSSMDDLVSTAMHNYLVNQFAPYFSQQMQKLMQQAAQAIALQIEEQLQQQVSQAVGKMGSQLSSIISSQLQKQMGALTSALQDGFKVDPTVFASAITLNVSQEDLTSLLTNYMNAGDLTYDGNLQKLGYADESDPKSIQIYPKDFDAKQSVLDMIGDYNAQVSAAGKEDQTIQYSDIAGTLMGAVTDIVDMISFVLIAFVSISLVVSSIMIGIITYISVLERRKEIGILRAMGASRLGVANIFNAETAIEGLFSGVLAIAIVLLISIPVNQFILQTRGIANIMALTLANALSLIAVSVILTLVAGVVPAMSAARRDPVEALRSE</sequence>
<dbReference type="CDD" id="cd03255">
    <property type="entry name" value="ABC_MJ0796_LolCDE_FtsE"/>
    <property type="match status" value="1"/>
</dbReference>
<keyword evidence="6 12" id="KW-0067">ATP-binding</keyword>
<dbReference type="PROSITE" id="PS00211">
    <property type="entry name" value="ABC_TRANSPORTER_1"/>
    <property type="match status" value="1"/>
</dbReference>
<dbReference type="PANTHER" id="PTHR42798">
    <property type="entry name" value="LIPOPROTEIN-RELEASING SYSTEM ATP-BINDING PROTEIN LOLD"/>
    <property type="match status" value="1"/>
</dbReference>
<evidence type="ECO:0000256" key="8">
    <source>
        <dbReference type="ARBA" id="ARBA00023136"/>
    </source>
</evidence>
<evidence type="ECO:0000256" key="3">
    <source>
        <dbReference type="ARBA" id="ARBA00022475"/>
    </source>
</evidence>
<keyword evidence="13" id="KW-1185">Reference proteome</keyword>
<dbReference type="GO" id="GO:0098796">
    <property type="term" value="C:membrane protein complex"/>
    <property type="evidence" value="ECO:0007669"/>
    <property type="project" value="UniProtKB-ARBA"/>
</dbReference>
<dbReference type="InterPro" id="IPR027417">
    <property type="entry name" value="P-loop_NTPase"/>
</dbReference>
<comment type="similarity">
    <text evidence="9">Belongs to the ABC transporter superfamily. Macrolide exporter (TC 3.A.1.122) family.</text>
</comment>
<dbReference type="GO" id="GO:0022857">
    <property type="term" value="F:transmembrane transporter activity"/>
    <property type="evidence" value="ECO:0007669"/>
    <property type="project" value="UniProtKB-ARBA"/>
</dbReference>
<dbReference type="PROSITE" id="PS50893">
    <property type="entry name" value="ABC_TRANSPORTER_2"/>
    <property type="match status" value="1"/>
</dbReference>
<organism evidence="12 13">
    <name type="scientific">Olsenella profusa F0195</name>
    <dbReference type="NCBI Taxonomy" id="1125712"/>
    <lineage>
        <taxon>Bacteria</taxon>
        <taxon>Bacillati</taxon>
        <taxon>Actinomycetota</taxon>
        <taxon>Coriobacteriia</taxon>
        <taxon>Coriobacteriales</taxon>
        <taxon>Atopobiaceae</taxon>
        <taxon>Olsenella</taxon>
    </lineage>
</organism>
<dbReference type="PANTHER" id="PTHR42798:SF6">
    <property type="entry name" value="CELL DIVISION ATP-BINDING PROTEIN FTSE"/>
    <property type="match status" value="1"/>
</dbReference>
<dbReference type="Gene3D" id="3.40.50.300">
    <property type="entry name" value="P-loop containing nucleotide triphosphate hydrolases"/>
    <property type="match status" value="1"/>
</dbReference>
<keyword evidence="4 10" id="KW-0812">Transmembrane</keyword>
<evidence type="ECO:0000256" key="10">
    <source>
        <dbReference type="SAM" id="Phobius"/>
    </source>
</evidence>
<dbReference type="GO" id="GO:0005524">
    <property type="term" value="F:ATP binding"/>
    <property type="evidence" value="ECO:0007669"/>
    <property type="project" value="UniProtKB-KW"/>
</dbReference>
<evidence type="ECO:0000313" key="13">
    <source>
        <dbReference type="Proteomes" id="UP000016638"/>
    </source>
</evidence>
<protein>
    <submittedName>
        <fullName evidence="12">ABC transporter, ATP-binding protein</fullName>
    </submittedName>
</protein>
<name>U2VD54_9ACTN</name>
<dbReference type="AlphaFoldDB" id="U2VD54"/>
<evidence type="ECO:0000259" key="11">
    <source>
        <dbReference type="PROSITE" id="PS50893"/>
    </source>
</evidence>
<evidence type="ECO:0000313" key="12">
    <source>
        <dbReference type="EMBL" id="ERL10516.1"/>
    </source>
</evidence>
<dbReference type="Pfam" id="PF02687">
    <property type="entry name" value="FtsX"/>
    <property type="match status" value="1"/>
</dbReference>
<dbReference type="eggNOG" id="COG1136">
    <property type="taxonomic scope" value="Bacteria"/>
</dbReference>
<evidence type="ECO:0000256" key="2">
    <source>
        <dbReference type="ARBA" id="ARBA00022448"/>
    </source>
</evidence>
<comment type="caution">
    <text evidence="12">The sequence shown here is derived from an EMBL/GenBank/DDBJ whole genome shotgun (WGS) entry which is preliminary data.</text>
</comment>
<dbReference type="InterPro" id="IPR003838">
    <property type="entry name" value="ABC3_permease_C"/>
</dbReference>
<dbReference type="Proteomes" id="UP000016638">
    <property type="component" value="Unassembled WGS sequence"/>
</dbReference>
<gene>
    <name evidence="12" type="ORF">HMPREF1316_2054</name>
</gene>
<dbReference type="SMART" id="SM00382">
    <property type="entry name" value="AAA"/>
    <property type="match status" value="1"/>
</dbReference>
<dbReference type="GO" id="GO:0016887">
    <property type="term" value="F:ATP hydrolysis activity"/>
    <property type="evidence" value="ECO:0007669"/>
    <property type="project" value="InterPro"/>
</dbReference>
<evidence type="ECO:0000256" key="7">
    <source>
        <dbReference type="ARBA" id="ARBA00022989"/>
    </source>
</evidence>
<dbReference type="InterPro" id="IPR017871">
    <property type="entry name" value="ABC_transporter-like_CS"/>
</dbReference>
<dbReference type="STRING" id="1125712.HMPREF1316_2054"/>
<dbReference type="SUPFAM" id="SSF52540">
    <property type="entry name" value="P-loop containing nucleoside triphosphate hydrolases"/>
    <property type="match status" value="1"/>
</dbReference>
<dbReference type="OrthoDB" id="2079174at2"/>
<evidence type="ECO:0000256" key="4">
    <source>
        <dbReference type="ARBA" id="ARBA00022692"/>
    </source>
</evidence>
<dbReference type="EMBL" id="AWEZ01000008">
    <property type="protein sequence ID" value="ERL10516.1"/>
    <property type="molecule type" value="Genomic_DNA"/>
</dbReference>
<dbReference type="PATRIC" id="fig|1125712.3.peg.257"/>
<dbReference type="Pfam" id="PF00005">
    <property type="entry name" value="ABC_tran"/>
    <property type="match status" value="1"/>
</dbReference>
<keyword evidence="2" id="KW-0813">Transport</keyword>
<keyword evidence="7 10" id="KW-1133">Transmembrane helix</keyword>
<dbReference type="InterPro" id="IPR003439">
    <property type="entry name" value="ABC_transporter-like_ATP-bd"/>
</dbReference>
<feature type="domain" description="ABC transporter" evidence="11">
    <location>
        <begin position="2"/>
        <end position="240"/>
    </location>
</feature>
<comment type="subcellular location">
    <subcellularLocation>
        <location evidence="1">Cell inner membrane</location>
        <topology evidence="1">Multi-pass membrane protein</topology>
    </subcellularLocation>
</comment>
<feature type="transmembrane region" description="Helical" evidence="10">
    <location>
        <begin position="270"/>
        <end position="289"/>
    </location>
</feature>
<dbReference type="InterPro" id="IPR003593">
    <property type="entry name" value="AAA+_ATPase"/>
</dbReference>
<accession>U2VD54</accession>
<dbReference type="InterPro" id="IPR017911">
    <property type="entry name" value="MacB-like_ATP-bd"/>
</dbReference>
<keyword evidence="3" id="KW-1003">Cell membrane</keyword>
<evidence type="ECO:0000256" key="5">
    <source>
        <dbReference type="ARBA" id="ARBA00022741"/>
    </source>
</evidence>
<evidence type="ECO:0000256" key="1">
    <source>
        <dbReference type="ARBA" id="ARBA00004429"/>
    </source>
</evidence>
<dbReference type="FunFam" id="3.40.50.300:FF:000032">
    <property type="entry name" value="Export ABC transporter ATP-binding protein"/>
    <property type="match status" value="1"/>
</dbReference>